<dbReference type="PANTHER" id="PTHR24015:SF548">
    <property type="entry name" value="OS08G0340900 PROTEIN"/>
    <property type="match status" value="1"/>
</dbReference>
<proteinExistence type="predicted"/>
<organism evidence="4">
    <name type="scientific">Selaginella moellendorffii</name>
    <name type="common">Spikemoss</name>
    <dbReference type="NCBI Taxonomy" id="88036"/>
    <lineage>
        <taxon>Eukaryota</taxon>
        <taxon>Viridiplantae</taxon>
        <taxon>Streptophyta</taxon>
        <taxon>Embryophyta</taxon>
        <taxon>Tracheophyta</taxon>
        <taxon>Lycopodiopsida</taxon>
        <taxon>Selaginellales</taxon>
        <taxon>Selaginellaceae</taxon>
        <taxon>Selaginella</taxon>
    </lineage>
</organism>
<dbReference type="EMBL" id="GL377630">
    <property type="protein sequence ID" value="EFJ13940.1"/>
    <property type="molecule type" value="Genomic_DNA"/>
</dbReference>
<evidence type="ECO:0000313" key="4">
    <source>
        <dbReference type="Proteomes" id="UP000001514"/>
    </source>
</evidence>
<evidence type="ECO:0000313" key="3">
    <source>
        <dbReference type="EMBL" id="EFJ13940.1"/>
    </source>
</evidence>
<protein>
    <recommendedName>
        <fullName evidence="5">Pentacotripeptide-repeat region of PRORP domain-containing protein</fullName>
    </recommendedName>
</protein>
<dbReference type="InterPro" id="IPR011990">
    <property type="entry name" value="TPR-like_helical_dom_sf"/>
</dbReference>
<name>D8SNT6_SELML</name>
<dbReference type="InterPro" id="IPR046960">
    <property type="entry name" value="PPR_At4g14850-like_plant"/>
</dbReference>
<dbReference type="Pfam" id="PF01535">
    <property type="entry name" value="PPR"/>
    <property type="match status" value="4"/>
</dbReference>
<dbReference type="eggNOG" id="KOG4197">
    <property type="taxonomic scope" value="Eukaryota"/>
</dbReference>
<dbReference type="InterPro" id="IPR002885">
    <property type="entry name" value="PPR_rpt"/>
</dbReference>
<dbReference type="GO" id="GO:0009451">
    <property type="term" value="P:RNA modification"/>
    <property type="evidence" value="ECO:0007669"/>
    <property type="project" value="InterPro"/>
</dbReference>
<dbReference type="Proteomes" id="UP000001514">
    <property type="component" value="Unassembled WGS sequence"/>
</dbReference>
<accession>D8SNT6</accession>
<dbReference type="KEGG" id="smo:SELMODRAFT_121358"/>
<dbReference type="PROSITE" id="PS51375">
    <property type="entry name" value="PPR"/>
    <property type="match status" value="3"/>
</dbReference>
<gene>
    <name evidence="3" type="ORF">SELMODRAFT_121358</name>
</gene>
<dbReference type="Gene3D" id="1.25.40.10">
    <property type="entry name" value="Tetratricopeptide repeat domain"/>
    <property type="match status" value="2"/>
</dbReference>
<dbReference type="PANTHER" id="PTHR24015">
    <property type="entry name" value="OS07G0578800 PROTEIN-RELATED"/>
    <property type="match status" value="1"/>
</dbReference>
<dbReference type="GO" id="GO:0003723">
    <property type="term" value="F:RNA binding"/>
    <property type="evidence" value="ECO:0007669"/>
    <property type="project" value="InterPro"/>
</dbReference>
<keyword evidence="4" id="KW-1185">Reference proteome</keyword>
<keyword evidence="1" id="KW-0677">Repeat</keyword>
<feature type="repeat" description="PPR" evidence="2">
    <location>
        <begin position="44"/>
        <end position="78"/>
    </location>
</feature>
<evidence type="ECO:0000256" key="2">
    <source>
        <dbReference type="PROSITE-ProRule" id="PRU00708"/>
    </source>
</evidence>
<dbReference type="HOGENOM" id="CLU_002706_0_0_1"/>
<dbReference type="NCBIfam" id="TIGR00756">
    <property type="entry name" value="PPR"/>
    <property type="match status" value="1"/>
</dbReference>
<feature type="repeat" description="PPR" evidence="2">
    <location>
        <begin position="144"/>
        <end position="178"/>
    </location>
</feature>
<evidence type="ECO:0000256" key="1">
    <source>
        <dbReference type="ARBA" id="ARBA00022737"/>
    </source>
</evidence>
<dbReference type="AlphaFoldDB" id="D8SNT6"/>
<feature type="repeat" description="PPR" evidence="2">
    <location>
        <begin position="179"/>
        <end position="214"/>
    </location>
</feature>
<reference evidence="3 4" key="1">
    <citation type="journal article" date="2011" name="Science">
        <title>The Selaginella genome identifies genetic changes associated with the evolution of vascular plants.</title>
        <authorList>
            <person name="Banks J.A."/>
            <person name="Nishiyama T."/>
            <person name="Hasebe M."/>
            <person name="Bowman J.L."/>
            <person name="Gribskov M."/>
            <person name="dePamphilis C."/>
            <person name="Albert V.A."/>
            <person name="Aono N."/>
            <person name="Aoyama T."/>
            <person name="Ambrose B.A."/>
            <person name="Ashton N.W."/>
            <person name="Axtell M.J."/>
            <person name="Barker E."/>
            <person name="Barker M.S."/>
            <person name="Bennetzen J.L."/>
            <person name="Bonawitz N.D."/>
            <person name="Chapple C."/>
            <person name="Cheng C."/>
            <person name="Correa L.G."/>
            <person name="Dacre M."/>
            <person name="DeBarry J."/>
            <person name="Dreyer I."/>
            <person name="Elias M."/>
            <person name="Engstrom E.M."/>
            <person name="Estelle M."/>
            <person name="Feng L."/>
            <person name="Finet C."/>
            <person name="Floyd S.K."/>
            <person name="Frommer W.B."/>
            <person name="Fujita T."/>
            <person name="Gramzow L."/>
            <person name="Gutensohn M."/>
            <person name="Harholt J."/>
            <person name="Hattori M."/>
            <person name="Heyl A."/>
            <person name="Hirai T."/>
            <person name="Hiwatashi Y."/>
            <person name="Ishikawa M."/>
            <person name="Iwata M."/>
            <person name="Karol K.G."/>
            <person name="Koehler B."/>
            <person name="Kolukisaoglu U."/>
            <person name="Kubo M."/>
            <person name="Kurata T."/>
            <person name="Lalonde S."/>
            <person name="Li K."/>
            <person name="Li Y."/>
            <person name="Litt A."/>
            <person name="Lyons E."/>
            <person name="Manning G."/>
            <person name="Maruyama T."/>
            <person name="Michael T.P."/>
            <person name="Mikami K."/>
            <person name="Miyazaki S."/>
            <person name="Morinaga S."/>
            <person name="Murata T."/>
            <person name="Mueller-Roeber B."/>
            <person name="Nelson D.R."/>
            <person name="Obara M."/>
            <person name="Oguri Y."/>
            <person name="Olmstead R.G."/>
            <person name="Onodera N."/>
            <person name="Petersen B.L."/>
            <person name="Pils B."/>
            <person name="Prigge M."/>
            <person name="Rensing S.A."/>
            <person name="Riano-Pachon D.M."/>
            <person name="Roberts A.W."/>
            <person name="Sato Y."/>
            <person name="Scheller H.V."/>
            <person name="Schulz B."/>
            <person name="Schulz C."/>
            <person name="Shakirov E.V."/>
            <person name="Shibagaki N."/>
            <person name="Shinohara N."/>
            <person name="Shippen D.E."/>
            <person name="Soerensen I."/>
            <person name="Sotooka R."/>
            <person name="Sugimoto N."/>
            <person name="Sugita M."/>
            <person name="Sumikawa N."/>
            <person name="Tanurdzic M."/>
            <person name="Theissen G."/>
            <person name="Ulvskov P."/>
            <person name="Wakazuki S."/>
            <person name="Weng J.K."/>
            <person name="Willats W.W."/>
            <person name="Wipf D."/>
            <person name="Wolf P.G."/>
            <person name="Yang L."/>
            <person name="Zimmer A.D."/>
            <person name="Zhu Q."/>
            <person name="Mitros T."/>
            <person name="Hellsten U."/>
            <person name="Loque D."/>
            <person name="Otillar R."/>
            <person name="Salamov A."/>
            <person name="Schmutz J."/>
            <person name="Shapiro H."/>
            <person name="Lindquist E."/>
            <person name="Lucas S."/>
            <person name="Rokhsar D."/>
            <person name="Grigoriev I.V."/>
        </authorList>
    </citation>
    <scope>NUCLEOTIDE SEQUENCE [LARGE SCALE GENOMIC DNA]</scope>
</reference>
<dbReference type="InParanoid" id="D8SNT6"/>
<evidence type="ECO:0008006" key="5">
    <source>
        <dbReference type="Google" id="ProtNLM"/>
    </source>
</evidence>
<dbReference type="Gramene" id="EFJ13940">
    <property type="protein sequence ID" value="EFJ13940"/>
    <property type="gene ID" value="SELMODRAFT_121358"/>
</dbReference>
<dbReference type="STRING" id="88036.D8SNT6"/>
<sequence length="304" mass="33367">MHERIVKRGLGDSVFLGNLLIKLYGKCGAVEDARQIFFQMPCRDVVSWTGMIALHSNEGCFKESLDLYKGMLCDGMKPVRIGFITALDACIHLKSLAEGRALHSHIVESGLESHWKVKNSLLCMYGFCGSCFDKMMVSSKDGLGVLPWSAIVAAYASNGHSCEALRLFRTMQLDGTAPNAESFRALVFGCCREGKLDDAREQLLIMVESYGITPDYASVMDLLARSGFVDGSGNFQLIATMPFIHDEVVLGMLLVACKVHKDMSHVAWIAWDVVAVDLEDCSSYVLLGNTLGIAVEEIHLKVVS</sequence>